<evidence type="ECO:0000256" key="2">
    <source>
        <dbReference type="ARBA" id="ARBA00007163"/>
    </source>
</evidence>
<protein>
    <recommendedName>
        <fullName evidence="3">Cyclic AMP-dependent transcription factor ATF-4</fullName>
    </recommendedName>
    <alternativeName>
        <fullName evidence="11">Activating transcription factor 4</fullName>
    </alternativeName>
</protein>
<evidence type="ECO:0000313" key="16">
    <source>
        <dbReference type="Proteomes" id="UP000240080"/>
    </source>
</evidence>
<dbReference type="CDD" id="cd14692">
    <property type="entry name" value="bZIP_ATF4"/>
    <property type="match status" value="1"/>
</dbReference>
<dbReference type="SUPFAM" id="SSF57959">
    <property type="entry name" value="Leucine zipper domain"/>
    <property type="match status" value="1"/>
</dbReference>
<reference evidence="15" key="3">
    <citation type="submission" date="2025-09" db="UniProtKB">
        <authorList>
            <consortium name="Ensembl"/>
        </authorList>
    </citation>
    <scope>IDENTIFICATION</scope>
</reference>
<evidence type="ECO:0000256" key="3">
    <source>
        <dbReference type="ARBA" id="ARBA00018846"/>
    </source>
</evidence>
<keyword evidence="4" id="KW-0678">Repressor</keyword>
<reference evidence="15" key="2">
    <citation type="submission" date="2025-08" db="UniProtKB">
        <authorList>
            <consortium name="Ensembl"/>
        </authorList>
    </citation>
    <scope>IDENTIFICATION</scope>
</reference>
<evidence type="ECO:0000256" key="6">
    <source>
        <dbReference type="ARBA" id="ARBA00023108"/>
    </source>
</evidence>
<evidence type="ECO:0000256" key="12">
    <source>
        <dbReference type="SAM" id="Coils"/>
    </source>
</evidence>
<dbReference type="PANTHER" id="PTHR13044:SF2">
    <property type="entry name" value="CYCLIC AMP-DEPENDENT TRANSCRIPTION FACTOR ATF-4"/>
    <property type="match status" value="1"/>
</dbReference>
<comment type="subcellular location">
    <subcellularLocation>
        <location evidence="1">Nucleus</location>
    </subcellularLocation>
</comment>
<dbReference type="Bgee" id="ENSPPAG00000019532">
    <property type="expression patterns" value="Expressed in placenta and 6 other cell types or tissues"/>
</dbReference>
<organism evidence="15 16">
    <name type="scientific">Pan paniscus</name>
    <name type="common">Pygmy chimpanzee</name>
    <name type="synonym">Bonobo</name>
    <dbReference type="NCBI Taxonomy" id="9597"/>
    <lineage>
        <taxon>Eukaryota</taxon>
        <taxon>Metazoa</taxon>
        <taxon>Chordata</taxon>
        <taxon>Craniata</taxon>
        <taxon>Vertebrata</taxon>
        <taxon>Euteleostomi</taxon>
        <taxon>Mammalia</taxon>
        <taxon>Eutheria</taxon>
        <taxon>Euarchontoglires</taxon>
        <taxon>Primates</taxon>
        <taxon>Haplorrhini</taxon>
        <taxon>Catarrhini</taxon>
        <taxon>Hominidae</taxon>
        <taxon>Pan</taxon>
    </lineage>
</organism>
<dbReference type="GeneTree" id="ENSGT00530000063801"/>
<dbReference type="InterPro" id="IPR004827">
    <property type="entry name" value="bZIP"/>
</dbReference>
<dbReference type="GO" id="GO:0000977">
    <property type="term" value="F:RNA polymerase II transcription regulatory region sequence-specific DNA binding"/>
    <property type="evidence" value="ECO:0007669"/>
    <property type="project" value="TreeGrafter"/>
</dbReference>
<feature type="domain" description="BZIP" evidence="14">
    <location>
        <begin position="286"/>
        <end position="349"/>
    </location>
</feature>
<keyword evidence="16" id="KW-1185">Reference proteome</keyword>
<feature type="compositionally biased region" description="Polar residues" evidence="13">
    <location>
        <begin position="238"/>
        <end position="254"/>
    </location>
</feature>
<dbReference type="Pfam" id="PF00170">
    <property type="entry name" value="bZIP_1"/>
    <property type="match status" value="1"/>
</dbReference>
<name>A0A2R8ZL92_PANPA</name>
<keyword evidence="10" id="KW-0539">Nucleus</keyword>
<keyword evidence="7" id="KW-0238">DNA-binding</keyword>
<evidence type="ECO:0000256" key="10">
    <source>
        <dbReference type="ARBA" id="ARBA00023242"/>
    </source>
</evidence>
<dbReference type="EMBL" id="AJFE02042145">
    <property type="status" value="NOT_ANNOTATED_CDS"/>
    <property type="molecule type" value="Genomic_DNA"/>
</dbReference>
<evidence type="ECO:0000256" key="8">
    <source>
        <dbReference type="ARBA" id="ARBA00023159"/>
    </source>
</evidence>
<dbReference type="InterPro" id="IPR046347">
    <property type="entry name" value="bZIP_sf"/>
</dbReference>
<feature type="region of interest" description="Disordered" evidence="13">
    <location>
        <begin position="220"/>
        <end position="274"/>
    </location>
</feature>
<reference evidence="15 16" key="1">
    <citation type="journal article" date="2012" name="Nature">
        <title>The bonobo genome compared with the chimpanzee and human genomes.</title>
        <authorList>
            <person name="Prufer K."/>
            <person name="Munch K."/>
            <person name="Hellmann I."/>
            <person name="Akagi K."/>
            <person name="Miller J.R."/>
            <person name="Walenz B."/>
            <person name="Koren S."/>
            <person name="Sutton G."/>
            <person name="Kodira C."/>
            <person name="Winer R."/>
            <person name="Knight J.R."/>
            <person name="Mullikin J.C."/>
            <person name="Meader S.J."/>
            <person name="Ponting C.P."/>
            <person name="Lunter G."/>
            <person name="Higashino S."/>
            <person name="Hobolth A."/>
            <person name="Dutheil J."/>
            <person name="Karakoc E."/>
            <person name="Alkan C."/>
            <person name="Sajjadian S."/>
            <person name="Catacchio C.R."/>
            <person name="Ventura M."/>
            <person name="Marques-Bonet T."/>
            <person name="Eichler E.E."/>
            <person name="Andre C."/>
            <person name="Atencia R."/>
            <person name="Mugisha L."/>
            <person name="Junhold J."/>
            <person name="Patterson N."/>
            <person name="Siebauer M."/>
            <person name="Good J.M."/>
            <person name="Fischer A."/>
            <person name="Ptak S.E."/>
            <person name="Lachmann M."/>
            <person name="Symer D.E."/>
            <person name="Mailund T."/>
            <person name="Schierup M.H."/>
            <person name="Andres A.M."/>
            <person name="Kelso J."/>
            <person name="Paabo S."/>
        </authorList>
    </citation>
    <scope>NUCLEOTIDE SEQUENCE [LARGE SCALE GENOMIC DNA]</scope>
</reference>
<sequence>MALLTAFSSSIAVTDKDTFELSTLLDSSKLPEQRGVESLGLLDDYVEVAKRFKPHGFSSEKAKAGSSEWLAVDGLVSPSNNSKEDAFSGTHWMLEKRDLEEFDFGALLGIDDLETMLDDLLTTLDDTCNLFVSLVHETNKAPPQMVNPIGHLPESLTKPDQVAPFTFLQPLPLSPGVQSSTPDHSFSLELGSAVDITEGDRKPDSTAYVAMILQCIKEEDTPSDNDSGICMSPESYLGSPQHSPSTRGSPNRSLPSPGVPCGSAHPKPYDPPGEKMVAAKVKGEKLDKKLKKMEQNKTAATRYRQKKRAEQEALTGECKELEQKNEALKERADSLAKEIQYLKDLIEEVRKARGKKRVP</sequence>
<dbReference type="STRING" id="9597.ENSPPAP00000004684"/>
<keyword evidence="6" id="KW-0090">Biological rhythms</keyword>
<accession>A0A2R8ZL92</accession>
<proteinExistence type="inferred from homology"/>
<dbReference type="OMA" id="VAMILQC"/>
<dbReference type="PROSITE" id="PS50217">
    <property type="entry name" value="BZIP"/>
    <property type="match status" value="1"/>
</dbReference>
<dbReference type="GO" id="GO:0001228">
    <property type="term" value="F:DNA-binding transcription activator activity, RNA polymerase II-specific"/>
    <property type="evidence" value="ECO:0007669"/>
    <property type="project" value="TreeGrafter"/>
</dbReference>
<comment type="similarity">
    <text evidence="2">Belongs to the bZIP family.</text>
</comment>
<evidence type="ECO:0000256" key="9">
    <source>
        <dbReference type="ARBA" id="ARBA00023163"/>
    </source>
</evidence>
<feature type="coiled-coil region" evidence="12">
    <location>
        <begin position="276"/>
        <end position="352"/>
    </location>
</feature>
<dbReference type="Ensembl" id="ENSPPAT00000021457.1">
    <property type="protein sequence ID" value="ENSPPAP00000004684.1"/>
    <property type="gene ID" value="ENSPPAG00000019532.1"/>
</dbReference>
<dbReference type="Gene3D" id="1.20.5.170">
    <property type="match status" value="1"/>
</dbReference>
<evidence type="ECO:0000256" key="5">
    <source>
        <dbReference type="ARBA" id="ARBA00023015"/>
    </source>
</evidence>
<evidence type="ECO:0000256" key="11">
    <source>
        <dbReference type="ARBA" id="ARBA00032136"/>
    </source>
</evidence>
<evidence type="ECO:0000256" key="13">
    <source>
        <dbReference type="SAM" id="MobiDB-lite"/>
    </source>
</evidence>
<dbReference type="PANTHER" id="PTHR13044">
    <property type="entry name" value="ACTIVATING TRANSCRIPTION FACTOR ATF 4/5"/>
    <property type="match status" value="1"/>
</dbReference>
<dbReference type="FunFam" id="1.20.5.170:FF:000021">
    <property type="entry name" value="Cyclic AMP-dependent transcription factor ATF-4"/>
    <property type="match status" value="1"/>
</dbReference>
<dbReference type="PROSITE" id="PS00036">
    <property type="entry name" value="BZIP_BASIC"/>
    <property type="match status" value="1"/>
</dbReference>
<keyword evidence="5" id="KW-0805">Transcription regulation</keyword>
<evidence type="ECO:0000259" key="14">
    <source>
        <dbReference type="PROSITE" id="PS50217"/>
    </source>
</evidence>
<keyword evidence="9" id="KW-0804">Transcription</keyword>
<evidence type="ECO:0000256" key="1">
    <source>
        <dbReference type="ARBA" id="ARBA00004123"/>
    </source>
</evidence>
<keyword evidence="12" id="KW-0175">Coiled coil</keyword>
<dbReference type="GO" id="GO:0042981">
    <property type="term" value="P:regulation of apoptotic process"/>
    <property type="evidence" value="ECO:0007669"/>
    <property type="project" value="UniProtKB-ARBA"/>
</dbReference>
<keyword evidence="8" id="KW-0010">Activator</keyword>
<dbReference type="AlphaFoldDB" id="A0A2R8ZL92"/>
<dbReference type="GO" id="GO:0048511">
    <property type="term" value="P:rhythmic process"/>
    <property type="evidence" value="ECO:0007669"/>
    <property type="project" value="UniProtKB-KW"/>
</dbReference>
<dbReference type="GO" id="GO:1990590">
    <property type="term" value="C:ATF1-ATF4 transcription factor complex"/>
    <property type="evidence" value="ECO:0007669"/>
    <property type="project" value="TreeGrafter"/>
</dbReference>
<evidence type="ECO:0000256" key="7">
    <source>
        <dbReference type="ARBA" id="ARBA00023125"/>
    </source>
</evidence>
<dbReference type="GO" id="GO:1990589">
    <property type="term" value="C:ATF4-CREB1 transcription factor complex"/>
    <property type="evidence" value="ECO:0007669"/>
    <property type="project" value="TreeGrafter"/>
</dbReference>
<evidence type="ECO:0000313" key="15">
    <source>
        <dbReference type="Ensembl" id="ENSPPAP00000004684.1"/>
    </source>
</evidence>
<evidence type="ECO:0000256" key="4">
    <source>
        <dbReference type="ARBA" id="ARBA00022491"/>
    </source>
</evidence>
<dbReference type="SMART" id="SM00338">
    <property type="entry name" value="BRLZ"/>
    <property type="match status" value="1"/>
</dbReference>
<dbReference type="Proteomes" id="UP000240080">
    <property type="component" value="Chromosome 17"/>
</dbReference>